<feature type="transmembrane region" description="Helical" evidence="1">
    <location>
        <begin position="146"/>
        <end position="170"/>
    </location>
</feature>
<sequence>MNLMKRIRSRDSVRYRPPIWLVVLLILGLLVRLYTLGLAQDHLNGSFWSGSLLPLLLSLLAILLTWHVAASLARYAELSERGAERFTVMSTLLMVAPPLAILMLQLSSWLTSASALVLLALLFTLQRWQQSKRSVPIWHHPIPRRLYTLTSLPLLYTSCVALLYAGFYLLHTLPHPSLSIIITDMFTLSWPYTIGAFFALPYLITQYRQERAFLHGRRTTNPGTPATVVFHVAMLIIIAIYSVTQLYTYIFLIH</sequence>
<proteinExistence type="predicted"/>
<comment type="caution">
    <text evidence="2">The sequence shown here is derived from an EMBL/GenBank/DDBJ whole genome shotgun (WGS) entry which is preliminary data.</text>
</comment>
<keyword evidence="1" id="KW-0812">Transmembrane</keyword>
<organism evidence="2 3">
    <name type="scientific">Dictyobacter halimunensis</name>
    <dbReference type="NCBI Taxonomy" id="3026934"/>
    <lineage>
        <taxon>Bacteria</taxon>
        <taxon>Bacillati</taxon>
        <taxon>Chloroflexota</taxon>
        <taxon>Ktedonobacteria</taxon>
        <taxon>Ktedonobacterales</taxon>
        <taxon>Dictyobacteraceae</taxon>
        <taxon>Dictyobacter</taxon>
    </lineage>
</organism>
<dbReference type="Proteomes" id="UP001344906">
    <property type="component" value="Unassembled WGS sequence"/>
</dbReference>
<feature type="transmembrane region" description="Helical" evidence="1">
    <location>
        <begin position="190"/>
        <end position="207"/>
    </location>
</feature>
<accession>A0ABQ6FM20</accession>
<reference evidence="2 3" key="1">
    <citation type="submission" date="2023-02" db="EMBL/GenBank/DDBJ databases">
        <title>Dictyobacter halimunensis sp. nov., a new member of the class Ktedonobacteria from forest soil in a geothermal area.</title>
        <authorList>
            <person name="Rachmania M.K."/>
            <person name="Ningsih F."/>
            <person name="Sakai Y."/>
            <person name="Yabe S."/>
            <person name="Yokota A."/>
            <person name="Sjamsuridzal W."/>
        </authorList>
    </citation>
    <scope>NUCLEOTIDE SEQUENCE [LARGE SCALE GENOMIC DNA]</scope>
    <source>
        <strain evidence="2 3">S3.2.2.5</strain>
    </source>
</reference>
<keyword evidence="1" id="KW-0472">Membrane</keyword>
<name>A0ABQ6FM20_9CHLR</name>
<feature type="transmembrane region" description="Helical" evidence="1">
    <location>
        <begin position="20"/>
        <end position="39"/>
    </location>
</feature>
<keyword evidence="3" id="KW-1185">Reference proteome</keyword>
<feature type="transmembrane region" description="Helical" evidence="1">
    <location>
        <begin position="51"/>
        <end position="73"/>
    </location>
</feature>
<feature type="transmembrane region" description="Helical" evidence="1">
    <location>
        <begin position="109"/>
        <end position="125"/>
    </location>
</feature>
<dbReference type="RefSeq" id="WP_338247316.1">
    <property type="nucleotide sequence ID" value="NZ_BSRI01000001.1"/>
</dbReference>
<evidence type="ECO:0000313" key="2">
    <source>
        <dbReference type="EMBL" id="GLV53605.1"/>
    </source>
</evidence>
<evidence type="ECO:0000256" key="1">
    <source>
        <dbReference type="SAM" id="Phobius"/>
    </source>
</evidence>
<evidence type="ECO:0000313" key="3">
    <source>
        <dbReference type="Proteomes" id="UP001344906"/>
    </source>
</evidence>
<gene>
    <name evidence="2" type="ORF">KDH_04570</name>
</gene>
<keyword evidence="1" id="KW-1133">Transmembrane helix</keyword>
<dbReference type="EMBL" id="BSRI01000001">
    <property type="protein sequence ID" value="GLV53605.1"/>
    <property type="molecule type" value="Genomic_DNA"/>
</dbReference>
<feature type="transmembrane region" description="Helical" evidence="1">
    <location>
        <begin position="228"/>
        <end position="252"/>
    </location>
</feature>
<protein>
    <submittedName>
        <fullName evidence="2">Uncharacterized protein</fullName>
    </submittedName>
</protein>
<feature type="transmembrane region" description="Helical" evidence="1">
    <location>
        <begin position="85"/>
        <end position="103"/>
    </location>
</feature>